<keyword evidence="4" id="KW-1185">Reference proteome</keyword>
<reference evidence="3" key="1">
    <citation type="journal article" date="2022" name="bioRxiv">
        <title>Sequencing and chromosome-scale assembly of the giantPleurodeles waltlgenome.</title>
        <authorList>
            <person name="Brown T."/>
            <person name="Elewa A."/>
            <person name="Iarovenko S."/>
            <person name="Subramanian E."/>
            <person name="Araus A.J."/>
            <person name="Petzold A."/>
            <person name="Susuki M."/>
            <person name="Suzuki K.-i.T."/>
            <person name="Hayashi T."/>
            <person name="Toyoda A."/>
            <person name="Oliveira C."/>
            <person name="Osipova E."/>
            <person name="Leigh N.D."/>
            <person name="Simon A."/>
            <person name="Yun M.H."/>
        </authorList>
    </citation>
    <scope>NUCLEOTIDE SEQUENCE</scope>
    <source>
        <strain evidence="3">20211129_DDA</strain>
        <tissue evidence="3">Liver</tissue>
    </source>
</reference>
<protein>
    <submittedName>
        <fullName evidence="3">Uncharacterized protein</fullName>
    </submittedName>
</protein>
<feature type="coiled-coil region" evidence="1">
    <location>
        <begin position="97"/>
        <end position="131"/>
    </location>
</feature>
<evidence type="ECO:0000256" key="2">
    <source>
        <dbReference type="SAM" id="MobiDB-lite"/>
    </source>
</evidence>
<dbReference type="EMBL" id="JANPWB010000003">
    <property type="protein sequence ID" value="KAJ1198894.1"/>
    <property type="molecule type" value="Genomic_DNA"/>
</dbReference>
<evidence type="ECO:0000313" key="4">
    <source>
        <dbReference type="Proteomes" id="UP001066276"/>
    </source>
</evidence>
<feature type="compositionally biased region" description="Acidic residues" evidence="2">
    <location>
        <begin position="52"/>
        <end position="61"/>
    </location>
</feature>
<gene>
    <name evidence="3" type="ORF">NDU88_002732</name>
</gene>
<name>A0AAV7VFT9_PLEWA</name>
<keyword evidence="1" id="KW-0175">Coiled coil</keyword>
<feature type="compositionally biased region" description="Polar residues" evidence="2">
    <location>
        <begin position="26"/>
        <end position="51"/>
    </location>
</feature>
<proteinExistence type="predicted"/>
<evidence type="ECO:0000256" key="1">
    <source>
        <dbReference type="SAM" id="Coils"/>
    </source>
</evidence>
<feature type="region of interest" description="Disordered" evidence="2">
    <location>
        <begin position="16"/>
        <end position="62"/>
    </location>
</feature>
<evidence type="ECO:0000313" key="3">
    <source>
        <dbReference type="EMBL" id="KAJ1198894.1"/>
    </source>
</evidence>
<sequence length="169" mass="18928">MEGNLEGLTLPVAPGFMGQDKMTKPHASNTVTKYTTPRHPTQKITSQLGTTDTEDPLEESTEPSRVELLEAIWGLGKALEEQIDTVVIDVNLLRADLGKVLDKVQTAEINIADLQREVKVLLKQMAQMTTKTAELTRWAKDASAEIISECLVYRRMRKAYLQNNFRKTG</sequence>
<dbReference type="AlphaFoldDB" id="A0AAV7VFT9"/>
<dbReference type="Proteomes" id="UP001066276">
    <property type="component" value="Chromosome 2_1"/>
</dbReference>
<accession>A0AAV7VFT9</accession>
<organism evidence="3 4">
    <name type="scientific">Pleurodeles waltl</name>
    <name type="common">Iberian ribbed newt</name>
    <dbReference type="NCBI Taxonomy" id="8319"/>
    <lineage>
        <taxon>Eukaryota</taxon>
        <taxon>Metazoa</taxon>
        <taxon>Chordata</taxon>
        <taxon>Craniata</taxon>
        <taxon>Vertebrata</taxon>
        <taxon>Euteleostomi</taxon>
        <taxon>Amphibia</taxon>
        <taxon>Batrachia</taxon>
        <taxon>Caudata</taxon>
        <taxon>Salamandroidea</taxon>
        <taxon>Salamandridae</taxon>
        <taxon>Pleurodelinae</taxon>
        <taxon>Pleurodeles</taxon>
    </lineage>
</organism>
<comment type="caution">
    <text evidence="3">The sequence shown here is derived from an EMBL/GenBank/DDBJ whole genome shotgun (WGS) entry which is preliminary data.</text>
</comment>